<dbReference type="InterPro" id="IPR036388">
    <property type="entry name" value="WH-like_DNA-bd_sf"/>
</dbReference>
<dbReference type="Gene3D" id="1.10.10.10">
    <property type="entry name" value="Winged helix-like DNA-binding domain superfamily/Winged helix DNA-binding domain"/>
    <property type="match status" value="1"/>
</dbReference>
<organism evidence="1">
    <name type="scientific">Siphoviridae sp. ctl0E3</name>
    <dbReference type="NCBI Taxonomy" id="2827586"/>
    <lineage>
        <taxon>Viruses</taxon>
        <taxon>Duplodnaviria</taxon>
        <taxon>Heunggongvirae</taxon>
        <taxon>Uroviricota</taxon>
        <taxon>Caudoviricetes</taxon>
    </lineage>
</organism>
<reference evidence="1" key="1">
    <citation type="journal article" date="2021" name="Proc. Natl. Acad. Sci. U.S.A.">
        <title>A Catalog of Tens of Thousands of Viruses from Human Metagenomes Reveals Hidden Associations with Chronic Diseases.</title>
        <authorList>
            <person name="Tisza M.J."/>
            <person name="Buck C.B."/>
        </authorList>
    </citation>
    <scope>NUCLEOTIDE SEQUENCE</scope>
    <source>
        <strain evidence="1">Ctl0E3</strain>
    </source>
</reference>
<name>A0A8S5LNU9_9CAUD</name>
<protein>
    <submittedName>
        <fullName evidence="1">YjcQ protein</fullName>
    </submittedName>
</protein>
<dbReference type="Pfam" id="PF09639">
    <property type="entry name" value="YjcQ"/>
    <property type="match status" value="1"/>
</dbReference>
<sequence length="104" mass="12136">MLDNQIYYILKTIKELKDSHSFDIDSSFDLSKLKMSQSDFYHLFSDLIDENYISGIKMRFSSNDIPALSITNPKVTKKGLEFLENNTALQKIYRTVKEINSFIK</sequence>
<dbReference type="InterPro" id="IPR036390">
    <property type="entry name" value="WH_DNA-bd_sf"/>
</dbReference>
<dbReference type="InterPro" id="IPR018597">
    <property type="entry name" value="Phage_Tuc2009_YjcQ"/>
</dbReference>
<accession>A0A8S5LNU9</accession>
<evidence type="ECO:0000313" key="1">
    <source>
        <dbReference type="EMBL" id="DAD71622.1"/>
    </source>
</evidence>
<dbReference type="EMBL" id="BK015885">
    <property type="protein sequence ID" value="DAD71622.1"/>
    <property type="molecule type" value="Genomic_DNA"/>
</dbReference>
<proteinExistence type="predicted"/>
<dbReference type="SUPFAM" id="SSF46785">
    <property type="entry name" value="Winged helix' DNA-binding domain"/>
    <property type="match status" value="1"/>
</dbReference>